<dbReference type="PANTHER" id="PTHR35872">
    <property type="entry name" value="INTEGRAL MEMBRANE PROTEIN (AFU_ORTHOLOGUE AFUA_5G07110)"/>
    <property type="match status" value="1"/>
</dbReference>
<name>A0A9P4S2Y3_9PEZI</name>
<evidence type="ECO:0000313" key="4">
    <source>
        <dbReference type="Proteomes" id="UP000799429"/>
    </source>
</evidence>
<sequence length="467" mass="51090">MPTVVESTENRGPAGSGSPLSPSSPSSPLSGRDRGSTNTSSRSTSSRLRSASLKLLEADPPPGMWAATANVTCKAPTLGEIRKGAFTTEGWNEEAQARAEKMRRERKSSTGDEDAPERGWRRRLSRTGSGSSGVGGLRGINSSMMGTEPFPKLEEEEADSTPMKSETYGKPWDENAGEAFQEASGAPPKPLEENELPVYSNGYVPPPKLPWATSTAIGLRAFWHWFLTIPGFLITLYGLNIVAWGGMLFLLLVGAAPAMCHPSCEDINSPRRIWLEIDSQILNALFCVTGFGLIPWRFRDLYWLLMWRTGLYGKSGGHGEDAKNAAKIKGMRRLAGIHRNWFRLPFSDTLDTPSANPYIGLPPEENPAIPLPVSKRPDPPPTGIRAPPTAKWKMDFVVWNNVWNTFLQGALCGVMWGMNRYNRPSWTTGFLIAIASIVAGAAGIMMYIEGKNVKRVEGVPMAPQSQK</sequence>
<evidence type="ECO:0000256" key="1">
    <source>
        <dbReference type="SAM" id="MobiDB-lite"/>
    </source>
</evidence>
<proteinExistence type="predicted"/>
<feature type="transmembrane region" description="Helical" evidence="2">
    <location>
        <begin position="241"/>
        <end position="260"/>
    </location>
</feature>
<protein>
    <submittedName>
        <fullName evidence="3">Uncharacterized protein</fullName>
    </submittedName>
</protein>
<reference evidence="3" key="1">
    <citation type="journal article" date="2020" name="Stud. Mycol.">
        <title>101 Dothideomycetes genomes: a test case for predicting lifestyles and emergence of pathogens.</title>
        <authorList>
            <person name="Haridas S."/>
            <person name="Albert R."/>
            <person name="Binder M."/>
            <person name="Bloem J."/>
            <person name="Labutti K."/>
            <person name="Salamov A."/>
            <person name="Andreopoulos B."/>
            <person name="Baker S."/>
            <person name="Barry K."/>
            <person name="Bills G."/>
            <person name="Bluhm B."/>
            <person name="Cannon C."/>
            <person name="Castanera R."/>
            <person name="Culley D."/>
            <person name="Daum C."/>
            <person name="Ezra D."/>
            <person name="Gonzalez J."/>
            <person name="Henrissat B."/>
            <person name="Kuo A."/>
            <person name="Liang C."/>
            <person name="Lipzen A."/>
            <person name="Lutzoni F."/>
            <person name="Magnuson J."/>
            <person name="Mondo S."/>
            <person name="Nolan M."/>
            <person name="Ohm R."/>
            <person name="Pangilinan J."/>
            <person name="Park H.-J."/>
            <person name="Ramirez L."/>
            <person name="Alfaro M."/>
            <person name="Sun H."/>
            <person name="Tritt A."/>
            <person name="Yoshinaga Y."/>
            <person name="Zwiers L.-H."/>
            <person name="Turgeon B."/>
            <person name="Goodwin S."/>
            <person name="Spatafora J."/>
            <person name="Crous P."/>
            <person name="Grigoriev I."/>
        </authorList>
    </citation>
    <scope>NUCLEOTIDE SEQUENCE</scope>
    <source>
        <strain evidence="3">CBS 101060</strain>
    </source>
</reference>
<organism evidence="3 4">
    <name type="scientific">Patellaria atrata CBS 101060</name>
    <dbReference type="NCBI Taxonomy" id="1346257"/>
    <lineage>
        <taxon>Eukaryota</taxon>
        <taxon>Fungi</taxon>
        <taxon>Dikarya</taxon>
        <taxon>Ascomycota</taxon>
        <taxon>Pezizomycotina</taxon>
        <taxon>Dothideomycetes</taxon>
        <taxon>Dothideomycetes incertae sedis</taxon>
        <taxon>Patellariales</taxon>
        <taxon>Patellariaceae</taxon>
        <taxon>Patellaria</taxon>
    </lineage>
</organism>
<dbReference type="Proteomes" id="UP000799429">
    <property type="component" value="Unassembled WGS sequence"/>
</dbReference>
<keyword evidence="2" id="KW-0472">Membrane</keyword>
<dbReference type="InterPro" id="IPR021369">
    <property type="entry name" value="DUF2985"/>
</dbReference>
<dbReference type="EMBL" id="MU006118">
    <property type="protein sequence ID" value="KAF2834471.1"/>
    <property type="molecule type" value="Genomic_DNA"/>
</dbReference>
<evidence type="ECO:0000313" key="3">
    <source>
        <dbReference type="EMBL" id="KAF2834471.1"/>
    </source>
</evidence>
<feature type="transmembrane region" description="Helical" evidence="2">
    <location>
        <begin position="426"/>
        <end position="448"/>
    </location>
</feature>
<gene>
    <name evidence="3" type="ORF">M501DRAFT_1009612</name>
</gene>
<evidence type="ECO:0000256" key="2">
    <source>
        <dbReference type="SAM" id="Phobius"/>
    </source>
</evidence>
<keyword evidence="4" id="KW-1185">Reference proteome</keyword>
<keyword evidence="2" id="KW-0812">Transmembrane</keyword>
<feature type="compositionally biased region" description="Basic and acidic residues" evidence="1">
    <location>
        <begin position="95"/>
        <end position="110"/>
    </location>
</feature>
<comment type="caution">
    <text evidence="3">The sequence shown here is derived from an EMBL/GenBank/DDBJ whole genome shotgun (WGS) entry which is preliminary data.</text>
</comment>
<feature type="compositionally biased region" description="Low complexity" evidence="1">
    <location>
        <begin position="11"/>
        <end position="52"/>
    </location>
</feature>
<accession>A0A9P4S2Y3</accession>
<dbReference type="PANTHER" id="PTHR35872:SF1">
    <property type="entry name" value="ALPHA-L-RHAMNOSIDASE C"/>
    <property type="match status" value="1"/>
</dbReference>
<dbReference type="OrthoDB" id="6407410at2759"/>
<dbReference type="AlphaFoldDB" id="A0A9P4S2Y3"/>
<keyword evidence="2" id="KW-1133">Transmembrane helix</keyword>
<feature type="region of interest" description="Disordered" evidence="1">
    <location>
        <begin position="82"/>
        <end position="173"/>
    </location>
</feature>
<dbReference type="Pfam" id="PF11204">
    <property type="entry name" value="DUF2985"/>
    <property type="match status" value="1"/>
</dbReference>
<feature type="region of interest" description="Disordered" evidence="1">
    <location>
        <begin position="1"/>
        <end position="67"/>
    </location>
</feature>